<dbReference type="Proteomes" id="UP000448943">
    <property type="component" value="Unassembled WGS sequence"/>
</dbReference>
<organism evidence="1 2">
    <name type="scientific">Chengkuizengella marina</name>
    <dbReference type="NCBI Taxonomy" id="2507566"/>
    <lineage>
        <taxon>Bacteria</taxon>
        <taxon>Bacillati</taxon>
        <taxon>Bacillota</taxon>
        <taxon>Bacilli</taxon>
        <taxon>Bacillales</taxon>
        <taxon>Paenibacillaceae</taxon>
        <taxon>Chengkuizengella</taxon>
    </lineage>
</organism>
<comment type="caution">
    <text evidence="1">The sequence shown here is derived from an EMBL/GenBank/DDBJ whole genome shotgun (WGS) entry which is preliminary data.</text>
</comment>
<accession>A0A6N9PYB2</accession>
<evidence type="ECO:0000313" key="1">
    <source>
        <dbReference type="EMBL" id="NBI27802.1"/>
    </source>
</evidence>
<keyword evidence="2" id="KW-1185">Reference proteome</keyword>
<reference evidence="1 2" key="1">
    <citation type="submission" date="2019-01" db="EMBL/GenBank/DDBJ databases">
        <title>Chengkuizengella sp. nov., isolated from deep-sea sediment of East Pacific Ocean.</title>
        <authorList>
            <person name="Yang J."/>
            <person name="Lai Q."/>
            <person name="Shao Z."/>
        </authorList>
    </citation>
    <scope>NUCLEOTIDE SEQUENCE [LARGE SCALE GENOMIC DNA]</scope>
    <source>
        <strain evidence="1 2">YPA3-1-1</strain>
    </source>
</reference>
<sequence>MADFKKETKKISDFRDDTVKLTEDKEVVILEVKVCVKDPKENVVLIWSVDEDLRSSDFADLEPSISLAINSTVEYRLCRIDKHGNSQQLGSTITSSESNSLELSADNTALRANISFIRNTQPNSTFCDNPPHCGEVFYQVKAKKLPPDGDPFISQGKLTDRSLVAIY</sequence>
<protein>
    <submittedName>
        <fullName evidence="1">Uncharacterized protein</fullName>
    </submittedName>
</protein>
<dbReference type="RefSeq" id="WP_160644118.1">
    <property type="nucleotide sequence ID" value="NZ_SIJB01000007.1"/>
</dbReference>
<dbReference type="EMBL" id="SIJB01000007">
    <property type="protein sequence ID" value="NBI27802.1"/>
    <property type="molecule type" value="Genomic_DNA"/>
</dbReference>
<gene>
    <name evidence="1" type="ORF">ERL59_02345</name>
</gene>
<proteinExistence type="predicted"/>
<dbReference type="AlphaFoldDB" id="A0A6N9PYB2"/>
<name>A0A6N9PYB2_9BACL</name>
<evidence type="ECO:0000313" key="2">
    <source>
        <dbReference type="Proteomes" id="UP000448943"/>
    </source>
</evidence>